<keyword evidence="3" id="KW-0436">Ligase</keyword>
<evidence type="ECO:0000259" key="1">
    <source>
        <dbReference type="Pfam" id="PF00501"/>
    </source>
</evidence>
<reference evidence="3 4" key="1">
    <citation type="submission" date="2019-01" db="EMBL/GenBank/DDBJ databases">
        <title>Genome sequencing of strain FW10M-9.</title>
        <authorList>
            <person name="Heo J."/>
            <person name="Kim S.-J."/>
            <person name="Kim J.-S."/>
            <person name="Hong S.-B."/>
            <person name="Kwon S.-W."/>
        </authorList>
    </citation>
    <scope>NUCLEOTIDE SEQUENCE [LARGE SCALE GENOMIC DNA]</scope>
    <source>
        <strain evidence="3 4">FW10M-9</strain>
    </source>
</reference>
<evidence type="ECO:0000259" key="2">
    <source>
        <dbReference type="Pfam" id="PF13193"/>
    </source>
</evidence>
<feature type="domain" description="AMP-binding enzyme C-terminal" evidence="2">
    <location>
        <begin position="460"/>
        <end position="535"/>
    </location>
</feature>
<dbReference type="InterPro" id="IPR045851">
    <property type="entry name" value="AMP-bd_C_sf"/>
</dbReference>
<dbReference type="Pfam" id="PF00501">
    <property type="entry name" value="AMP-binding"/>
    <property type="match status" value="1"/>
</dbReference>
<evidence type="ECO:0000313" key="4">
    <source>
        <dbReference type="Proteomes" id="UP000292118"/>
    </source>
</evidence>
<proteinExistence type="predicted"/>
<protein>
    <submittedName>
        <fullName evidence="3">Long-chain fatty acid--CoA ligase</fullName>
        <ecNumber evidence="3">6.2.1.3</ecNumber>
    </submittedName>
</protein>
<name>A0A4P6F8R6_9MICO</name>
<dbReference type="EC" id="6.2.1.3" evidence="3"/>
<dbReference type="AlphaFoldDB" id="A0A4P6F8R6"/>
<dbReference type="OrthoDB" id="9803968at2"/>
<dbReference type="InterPro" id="IPR025110">
    <property type="entry name" value="AMP-bd_C"/>
</dbReference>
<organism evidence="3 4">
    <name type="scientific">Xylanimonas protaetiae</name>
    <dbReference type="NCBI Taxonomy" id="2509457"/>
    <lineage>
        <taxon>Bacteria</taxon>
        <taxon>Bacillati</taxon>
        <taxon>Actinomycetota</taxon>
        <taxon>Actinomycetes</taxon>
        <taxon>Micrococcales</taxon>
        <taxon>Promicromonosporaceae</taxon>
        <taxon>Xylanimonas</taxon>
    </lineage>
</organism>
<dbReference type="SUPFAM" id="SSF56801">
    <property type="entry name" value="Acetyl-CoA synthetase-like"/>
    <property type="match status" value="1"/>
</dbReference>
<dbReference type="PROSITE" id="PS00455">
    <property type="entry name" value="AMP_BINDING"/>
    <property type="match status" value="1"/>
</dbReference>
<sequence length="551" mass="58374">MKATPHTVAVPDWPLPAVLDRAAREHPERVALDFFGAATTYRQLADTVARAASVLAARGVRAGDRVAIALPNSPSHVVAFWAVLRLGGVVVELNPTLGAAETARLVADSGAHVVLAWAKTAASVAAELPDADVVTVDVSRDLPKVKQWALRLPVRSARAQRDALVGTPPADGARWHALVAAAAPLPGEHPSPAPEDLAVLIYTGGTTGDPKAVMLRHRHLTVNAVQGQAWTGHDAAAAEVFYGVLPYFHAFGLQLCLVYATVVAATVVVLPKFDVRTFLAAQRRRPGTFLPAVPPMLARLTTAAREKQADLGSFRIAISGSMALPAETAQAWEALTGGLVIEGYGMTETSPVALGSPLDERRRPGALGLPFPSTQIRVANPDDPALDVAPGERGELLIAGPQVFDGYWNRPEDTAAALLPGGWLRTGDIVTVDDDGFVTLVDRTKEVIVTGGFKVYPSQVEDRLRAMPEIEDVAVVGMPAGDLGERVVAAIVLAKGVTSLDLTTVREWASANLARYALPRGLVVVTELPHSAIGKVMRRVVRERLLTSMPA</sequence>
<dbReference type="Pfam" id="PF13193">
    <property type="entry name" value="AMP-binding_C"/>
    <property type="match status" value="1"/>
</dbReference>
<dbReference type="InterPro" id="IPR020845">
    <property type="entry name" value="AMP-binding_CS"/>
</dbReference>
<dbReference type="KEGG" id="xya:ET471_15640"/>
<feature type="domain" description="AMP-dependent synthetase/ligase" evidence="1">
    <location>
        <begin position="19"/>
        <end position="408"/>
    </location>
</feature>
<dbReference type="InterPro" id="IPR042099">
    <property type="entry name" value="ANL_N_sf"/>
</dbReference>
<gene>
    <name evidence="3" type="ORF">ET471_15640</name>
</gene>
<dbReference type="EMBL" id="CP035493">
    <property type="protein sequence ID" value="QAY71283.1"/>
    <property type="molecule type" value="Genomic_DNA"/>
</dbReference>
<dbReference type="Proteomes" id="UP000292118">
    <property type="component" value="Chromosome"/>
</dbReference>
<dbReference type="Gene3D" id="3.30.300.30">
    <property type="match status" value="1"/>
</dbReference>
<evidence type="ECO:0000313" key="3">
    <source>
        <dbReference type="EMBL" id="QAY71283.1"/>
    </source>
</evidence>
<dbReference type="InterPro" id="IPR050237">
    <property type="entry name" value="ATP-dep_AMP-bd_enzyme"/>
</dbReference>
<accession>A0A4P6F8R6</accession>
<dbReference type="PANTHER" id="PTHR43767:SF12">
    <property type="entry name" value="AMP-DEPENDENT SYNTHETASE AND LIGASE"/>
    <property type="match status" value="1"/>
</dbReference>
<dbReference type="GO" id="GO:0004467">
    <property type="term" value="F:long-chain fatty acid-CoA ligase activity"/>
    <property type="evidence" value="ECO:0007669"/>
    <property type="project" value="UniProtKB-EC"/>
</dbReference>
<dbReference type="Gene3D" id="3.40.50.12780">
    <property type="entry name" value="N-terminal domain of ligase-like"/>
    <property type="match status" value="1"/>
</dbReference>
<keyword evidence="4" id="KW-1185">Reference proteome</keyword>
<dbReference type="InterPro" id="IPR000873">
    <property type="entry name" value="AMP-dep_synth/lig_dom"/>
</dbReference>
<dbReference type="PANTHER" id="PTHR43767">
    <property type="entry name" value="LONG-CHAIN-FATTY-ACID--COA LIGASE"/>
    <property type="match status" value="1"/>
</dbReference>
<dbReference type="RefSeq" id="WP_129189814.1">
    <property type="nucleotide sequence ID" value="NZ_CP035493.1"/>
</dbReference>